<feature type="non-terminal residue" evidence="1">
    <location>
        <position position="102"/>
    </location>
</feature>
<gene>
    <name evidence="1" type="ORF">METZ01_LOCUS373181</name>
</gene>
<organism evidence="1">
    <name type="scientific">marine metagenome</name>
    <dbReference type="NCBI Taxonomy" id="408172"/>
    <lineage>
        <taxon>unclassified sequences</taxon>
        <taxon>metagenomes</taxon>
        <taxon>ecological metagenomes</taxon>
    </lineage>
</organism>
<dbReference type="EMBL" id="UINC01135897">
    <property type="protein sequence ID" value="SVD20327.1"/>
    <property type="molecule type" value="Genomic_DNA"/>
</dbReference>
<proteinExistence type="predicted"/>
<sequence length="102" mass="11898">MTTSATNPTSVHNNIAQEIRDLLPGCMLRDRVTISRQLKEQRRSPRETDNVLKRLKERAVRSCRRHAKRRNTLLEVTYPDDLPLTARRNEILEAIRNNPVVI</sequence>
<dbReference type="AlphaFoldDB" id="A0A382TFT2"/>
<evidence type="ECO:0000313" key="1">
    <source>
        <dbReference type="EMBL" id="SVD20327.1"/>
    </source>
</evidence>
<reference evidence="1" key="1">
    <citation type="submission" date="2018-05" db="EMBL/GenBank/DDBJ databases">
        <authorList>
            <person name="Lanie J.A."/>
            <person name="Ng W.-L."/>
            <person name="Kazmierczak K.M."/>
            <person name="Andrzejewski T.M."/>
            <person name="Davidsen T.M."/>
            <person name="Wayne K.J."/>
            <person name="Tettelin H."/>
            <person name="Glass J.I."/>
            <person name="Rusch D."/>
            <person name="Podicherti R."/>
            <person name="Tsui H.-C.T."/>
            <person name="Winkler M.E."/>
        </authorList>
    </citation>
    <scope>NUCLEOTIDE SEQUENCE</scope>
</reference>
<name>A0A382TFT2_9ZZZZ</name>
<accession>A0A382TFT2</accession>
<protein>
    <submittedName>
        <fullName evidence="1">Uncharacterized protein</fullName>
    </submittedName>
</protein>